<evidence type="ECO:0000313" key="3">
    <source>
        <dbReference type="Proteomes" id="UP000449710"/>
    </source>
</evidence>
<feature type="domain" description="N-acetyltransferase" evidence="1">
    <location>
        <begin position="1"/>
        <end position="124"/>
    </location>
</feature>
<evidence type="ECO:0000259" key="1">
    <source>
        <dbReference type="PROSITE" id="PS51186"/>
    </source>
</evidence>
<comment type="caution">
    <text evidence="2">The sequence shown here is derived from an EMBL/GenBank/DDBJ whole genome shotgun (WGS) entry which is preliminary data.</text>
</comment>
<sequence length="124" mass="15194">MVLLCKKWRRVFRKNTLKKIEDKEIIIIKESEKIIGWLRYSLFWDNIPFMNMLRIEERYRKKGLGRLLVEFWEKEMREKGHKLVLTSTMSNEFAQHFYRKLGYKDAGCLLLEEEGLEIVFKKEF</sequence>
<proteinExistence type="predicted"/>
<dbReference type="PANTHER" id="PTHR43259">
    <property type="entry name" value="SPT10P"/>
    <property type="match status" value="1"/>
</dbReference>
<dbReference type="GO" id="GO:0016747">
    <property type="term" value="F:acyltransferase activity, transferring groups other than amino-acyl groups"/>
    <property type="evidence" value="ECO:0007669"/>
    <property type="project" value="InterPro"/>
</dbReference>
<dbReference type="Gene3D" id="3.40.630.30">
    <property type="match status" value="1"/>
</dbReference>
<dbReference type="SUPFAM" id="SSF55729">
    <property type="entry name" value="Acyl-CoA N-acyltransferases (Nat)"/>
    <property type="match status" value="1"/>
</dbReference>
<dbReference type="Pfam" id="PF00583">
    <property type="entry name" value="Acetyltransf_1"/>
    <property type="match status" value="1"/>
</dbReference>
<evidence type="ECO:0000313" key="2">
    <source>
        <dbReference type="EMBL" id="NBG88155.1"/>
    </source>
</evidence>
<dbReference type="EMBL" id="SUMG01000006">
    <property type="protein sequence ID" value="NBG88155.1"/>
    <property type="molecule type" value="Genomic_DNA"/>
</dbReference>
<dbReference type="InterPro" id="IPR016181">
    <property type="entry name" value="Acyl_CoA_acyltransferase"/>
</dbReference>
<dbReference type="PANTHER" id="PTHR43259:SF1">
    <property type="entry name" value="N-ACETYLTRANSFERASE DOMAIN-CONTAINING PROTEIN"/>
    <property type="match status" value="1"/>
</dbReference>
<dbReference type="InterPro" id="IPR052829">
    <property type="entry name" value="N-acetyltransferase_domain"/>
</dbReference>
<protein>
    <submittedName>
        <fullName evidence="2">GNAT family N-acetyltransferase</fullName>
    </submittedName>
</protein>
<dbReference type="AlphaFoldDB" id="A0AA44BEH8"/>
<dbReference type="InterPro" id="IPR000182">
    <property type="entry name" value="GNAT_dom"/>
</dbReference>
<keyword evidence="3" id="KW-1185">Reference proteome</keyword>
<dbReference type="Proteomes" id="UP000449710">
    <property type="component" value="Unassembled WGS sequence"/>
</dbReference>
<dbReference type="PROSITE" id="PS51186">
    <property type="entry name" value="GNAT"/>
    <property type="match status" value="1"/>
</dbReference>
<dbReference type="CDD" id="cd04301">
    <property type="entry name" value="NAT_SF"/>
    <property type="match status" value="1"/>
</dbReference>
<reference evidence="2 3" key="1">
    <citation type="submission" date="2019-04" db="EMBL/GenBank/DDBJ databases">
        <title>Isachenkonia alkalipeptolytica gen. nov. sp. nov. a new anaerobic, alkiliphilic organothrophic bacterium capable to reduce synthesized ferrihydrite isolated from a soda lake.</title>
        <authorList>
            <person name="Toshchakov S.V."/>
            <person name="Zavarzina D.G."/>
            <person name="Zhilina T.N."/>
            <person name="Kostrikina N.A."/>
            <person name="Kublanov I.V."/>
        </authorList>
    </citation>
    <scope>NUCLEOTIDE SEQUENCE [LARGE SCALE GENOMIC DNA]</scope>
    <source>
        <strain evidence="2 3">Z-1701</strain>
    </source>
</reference>
<organism evidence="2 3">
    <name type="scientific">Isachenkonia alkalipeptolytica</name>
    <dbReference type="NCBI Taxonomy" id="2565777"/>
    <lineage>
        <taxon>Bacteria</taxon>
        <taxon>Bacillati</taxon>
        <taxon>Bacillota</taxon>
        <taxon>Clostridia</taxon>
        <taxon>Eubacteriales</taxon>
        <taxon>Clostridiaceae</taxon>
        <taxon>Isachenkonia</taxon>
    </lineage>
</organism>
<gene>
    <name evidence="2" type="ORF">ISALK_06535</name>
</gene>
<accession>A0AA44BEH8</accession>
<name>A0AA44BEH8_9CLOT</name>